<reference evidence="1" key="1">
    <citation type="submission" date="2021-05" db="EMBL/GenBank/DDBJ databases">
        <authorList>
            <person name="Pan Q."/>
            <person name="Jouanno E."/>
            <person name="Zahm M."/>
            <person name="Klopp C."/>
            <person name="Cabau C."/>
            <person name="Louis A."/>
            <person name="Berthelot C."/>
            <person name="Parey E."/>
            <person name="Roest Crollius H."/>
            <person name="Montfort J."/>
            <person name="Robinson-Rechavi M."/>
            <person name="Bouchez O."/>
            <person name="Lampietro C."/>
            <person name="Lopez Roques C."/>
            <person name="Donnadieu C."/>
            <person name="Postlethwait J."/>
            <person name="Bobe J."/>
            <person name="Dillon D."/>
            <person name="Chandos A."/>
            <person name="von Hippel F."/>
            <person name="Guiguen Y."/>
        </authorList>
    </citation>
    <scope>NUCLEOTIDE SEQUENCE</scope>
    <source>
        <strain evidence="1">YG-Jan2019</strain>
    </source>
</reference>
<evidence type="ECO:0000313" key="1">
    <source>
        <dbReference type="EMBL" id="KAJ8004787.1"/>
    </source>
</evidence>
<organism evidence="1 2">
    <name type="scientific">Dallia pectoralis</name>
    <name type="common">Alaska blackfish</name>
    <dbReference type="NCBI Taxonomy" id="75939"/>
    <lineage>
        <taxon>Eukaryota</taxon>
        <taxon>Metazoa</taxon>
        <taxon>Chordata</taxon>
        <taxon>Craniata</taxon>
        <taxon>Vertebrata</taxon>
        <taxon>Euteleostomi</taxon>
        <taxon>Actinopterygii</taxon>
        <taxon>Neopterygii</taxon>
        <taxon>Teleostei</taxon>
        <taxon>Protacanthopterygii</taxon>
        <taxon>Esociformes</taxon>
        <taxon>Umbridae</taxon>
        <taxon>Dallia</taxon>
    </lineage>
</organism>
<comment type="caution">
    <text evidence="1">The sequence shown here is derived from an EMBL/GenBank/DDBJ whole genome shotgun (WGS) entry which is preliminary data.</text>
</comment>
<evidence type="ECO:0000313" key="2">
    <source>
        <dbReference type="Proteomes" id="UP001157502"/>
    </source>
</evidence>
<accession>A0ACC2GMD0</accession>
<protein>
    <submittedName>
        <fullName evidence="1">Uncharacterized protein</fullName>
    </submittedName>
</protein>
<proteinExistence type="predicted"/>
<name>A0ACC2GMD0_DALPE</name>
<sequence>MVNERDTGAEGSVMEGHSVIAPQAPDQSAHTHAVKSLTPPAAHVYVCVRLEGPVSRTPNSPRPSPPNLLTDTVSSLQGTYISGRDHPNSLSLFGLSGQFSQSTMESSPAWPISLENSAEWPGSW</sequence>
<gene>
    <name evidence="1" type="ORF">DPEC_G00139940</name>
</gene>
<dbReference type="Proteomes" id="UP001157502">
    <property type="component" value="Chromosome 11"/>
</dbReference>
<keyword evidence="2" id="KW-1185">Reference proteome</keyword>
<dbReference type="EMBL" id="CM055738">
    <property type="protein sequence ID" value="KAJ8004787.1"/>
    <property type="molecule type" value="Genomic_DNA"/>
</dbReference>